<dbReference type="OrthoDB" id="9801609at2"/>
<keyword evidence="2" id="KW-1185">Reference proteome</keyword>
<dbReference type="EMBL" id="SOBT01000009">
    <property type="protein sequence ID" value="TDU28934.1"/>
    <property type="molecule type" value="Genomic_DNA"/>
</dbReference>
<evidence type="ECO:0000313" key="1">
    <source>
        <dbReference type="EMBL" id="TDU28934.1"/>
    </source>
</evidence>
<evidence type="ECO:0008006" key="3">
    <source>
        <dbReference type="Google" id="ProtNLM"/>
    </source>
</evidence>
<protein>
    <recommendedName>
        <fullName evidence="3">Glycosyl transferase family 2</fullName>
    </recommendedName>
</protein>
<comment type="caution">
    <text evidence="1">The sequence shown here is derived from an EMBL/GenBank/DDBJ whole genome shotgun (WGS) entry which is preliminary data.</text>
</comment>
<dbReference type="RefSeq" id="WP_133882448.1">
    <property type="nucleotide sequence ID" value="NZ_MWIN01000018.1"/>
</dbReference>
<name>A0A4R7P552_9GAMM</name>
<reference evidence="1 2" key="1">
    <citation type="submission" date="2019-03" db="EMBL/GenBank/DDBJ databases">
        <title>Genomic Encyclopedia of Type Strains, Phase IV (KMG-IV): sequencing the most valuable type-strain genomes for metagenomic binning, comparative biology and taxonomic classification.</title>
        <authorList>
            <person name="Goeker M."/>
        </authorList>
    </citation>
    <scope>NUCLEOTIDE SEQUENCE [LARGE SCALE GENOMIC DNA]</scope>
    <source>
        <strain evidence="1 2">DSM 26377</strain>
    </source>
</reference>
<gene>
    <name evidence="1" type="ORF">DFR24_3315</name>
</gene>
<evidence type="ECO:0000313" key="2">
    <source>
        <dbReference type="Proteomes" id="UP000295341"/>
    </source>
</evidence>
<dbReference type="AlphaFoldDB" id="A0A4R7P552"/>
<dbReference type="Proteomes" id="UP000295341">
    <property type="component" value="Unassembled WGS sequence"/>
</dbReference>
<organism evidence="1 2">
    <name type="scientific">Panacagrimonas perspica</name>
    <dbReference type="NCBI Taxonomy" id="381431"/>
    <lineage>
        <taxon>Bacteria</taxon>
        <taxon>Pseudomonadati</taxon>
        <taxon>Pseudomonadota</taxon>
        <taxon>Gammaproteobacteria</taxon>
        <taxon>Nevskiales</taxon>
        <taxon>Nevskiaceae</taxon>
        <taxon>Panacagrimonas</taxon>
    </lineage>
</organism>
<accession>A0A4R7P552</accession>
<sequence>MKMLILTLSTGEAALPALREQIRRQTFQADHHVIEGLPNREAHEALHDVVMRRAGEYDLFFKIDADMTFRRDTALQDVVAGIARYPDVRHFLFPLQDFFTAQEIRGASLYRSGVRWAPILDGLFVDPAPIDAKASWCGGSATPFLNHGEIASDFESFSFGVHKMIKVLQRDRSDKKLSKQTGRLLDLRRVRSLCRGPDAARHWLAMRGAAWVLRNRDYTSMARKADLQRHFEQVQAGDAGLDALANRLVGSDVFWYRSLARELGWVTAVRAAVERPPAAKKRVVLIDSPHP</sequence>
<proteinExistence type="predicted"/>